<evidence type="ECO:0000313" key="3">
    <source>
        <dbReference type="Proteomes" id="UP001597120"/>
    </source>
</evidence>
<sequence length="206" mass="22851">MNPGYLSYILICITVILLVSGWKDALLRGVSARAITLFFIGCFALSEVKFSLGQWTISGPYAGLVILFFFLLLALPEEISVFYLMACGLTLGLFYFLANGISLSLAGLPGSSQLWLGLLIGLLVISLYRNPIAQLACITLCILSGSLLQMYSHASLAGYRLGFGHMKDHWWLFAFSARIITAALGYIALMTRTWFQQWTEARKEKE</sequence>
<proteinExistence type="predicted"/>
<keyword evidence="3" id="KW-1185">Reference proteome</keyword>
<reference evidence="3" key="1">
    <citation type="journal article" date="2019" name="Int. J. Syst. Evol. Microbiol.">
        <title>The Global Catalogue of Microorganisms (GCM) 10K type strain sequencing project: providing services to taxonomists for standard genome sequencing and annotation.</title>
        <authorList>
            <consortium name="The Broad Institute Genomics Platform"/>
            <consortium name="The Broad Institute Genome Sequencing Center for Infectious Disease"/>
            <person name="Wu L."/>
            <person name="Ma J."/>
        </authorList>
    </citation>
    <scope>NUCLEOTIDE SEQUENCE [LARGE SCALE GENOMIC DNA]</scope>
    <source>
        <strain evidence="3">CCUG 57263</strain>
    </source>
</reference>
<keyword evidence="1" id="KW-0812">Transmembrane</keyword>
<organism evidence="2 3">
    <name type="scientific">Paenibacillus residui</name>
    <dbReference type="NCBI Taxonomy" id="629724"/>
    <lineage>
        <taxon>Bacteria</taxon>
        <taxon>Bacillati</taxon>
        <taxon>Bacillota</taxon>
        <taxon>Bacilli</taxon>
        <taxon>Bacillales</taxon>
        <taxon>Paenibacillaceae</taxon>
        <taxon>Paenibacillus</taxon>
    </lineage>
</organism>
<dbReference type="RefSeq" id="WP_379285569.1">
    <property type="nucleotide sequence ID" value="NZ_JBHTIU010000003.1"/>
</dbReference>
<gene>
    <name evidence="2" type="ORF">ACFQ03_01185</name>
</gene>
<feature type="transmembrane region" description="Helical" evidence="1">
    <location>
        <begin position="171"/>
        <end position="195"/>
    </location>
</feature>
<keyword evidence="1" id="KW-1133">Transmembrane helix</keyword>
<comment type="caution">
    <text evidence="2">The sequence shown here is derived from an EMBL/GenBank/DDBJ whole genome shotgun (WGS) entry which is preliminary data.</text>
</comment>
<dbReference type="EMBL" id="JBHTIU010000003">
    <property type="protein sequence ID" value="MFD0867761.1"/>
    <property type="molecule type" value="Genomic_DNA"/>
</dbReference>
<feature type="transmembrane region" description="Helical" evidence="1">
    <location>
        <begin position="82"/>
        <end position="106"/>
    </location>
</feature>
<feature type="transmembrane region" description="Helical" evidence="1">
    <location>
        <begin position="6"/>
        <end position="22"/>
    </location>
</feature>
<feature type="transmembrane region" description="Helical" evidence="1">
    <location>
        <begin position="34"/>
        <end position="52"/>
    </location>
</feature>
<feature type="transmembrane region" description="Helical" evidence="1">
    <location>
        <begin position="135"/>
        <end position="151"/>
    </location>
</feature>
<evidence type="ECO:0000313" key="2">
    <source>
        <dbReference type="EMBL" id="MFD0867761.1"/>
    </source>
</evidence>
<evidence type="ECO:0008006" key="4">
    <source>
        <dbReference type="Google" id="ProtNLM"/>
    </source>
</evidence>
<protein>
    <recommendedName>
        <fullName evidence="4">DUF4203 domain-containing protein</fullName>
    </recommendedName>
</protein>
<feature type="transmembrane region" description="Helical" evidence="1">
    <location>
        <begin position="112"/>
        <end position="128"/>
    </location>
</feature>
<dbReference type="Proteomes" id="UP001597120">
    <property type="component" value="Unassembled WGS sequence"/>
</dbReference>
<evidence type="ECO:0000256" key="1">
    <source>
        <dbReference type="SAM" id="Phobius"/>
    </source>
</evidence>
<accession>A0ABW3D4D0</accession>
<feature type="transmembrane region" description="Helical" evidence="1">
    <location>
        <begin position="58"/>
        <end position="75"/>
    </location>
</feature>
<keyword evidence="1" id="KW-0472">Membrane</keyword>
<name>A0ABW3D4D0_9BACL</name>